<evidence type="ECO:0000256" key="3">
    <source>
        <dbReference type="ARBA" id="ARBA00022692"/>
    </source>
</evidence>
<reference evidence="9" key="1">
    <citation type="submission" date="2016-11" db="EMBL/GenBank/DDBJ databases">
        <authorList>
            <person name="Varghese N."/>
            <person name="Submissions S."/>
        </authorList>
    </citation>
    <scope>NUCLEOTIDE SEQUENCE [LARGE SCALE GENOMIC DNA]</scope>
    <source>
        <strain evidence="9">CGMCC 1.6496</strain>
    </source>
</reference>
<evidence type="ECO:0000313" key="9">
    <source>
        <dbReference type="Proteomes" id="UP000184079"/>
    </source>
</evidence>
<dbReference type="PANTHER" id="PTHR36115:SF9">
    <property type="entry name" value="LMO1584 PROTEIN"/>
    <property type="match status" value="1"/>
</dbReference>
<feature type="transmembrane region" description="Helical" evidence="6">
    <location>
        <begin position="58"/>
        <end position="78"/>
    </location>
</feature>
<keyword evidence="3 6" id="KW-0812">Transmembrane</keyword>
<gene>
    <name evidence="8" type="ORF">SAMN05421807_11069</name>
</gene>
<evidence type="ECO:0000256" key="5">
    <source>
        <dbReference type="ARBA" id="ARBA00023136"/>
    </source>
</evidence>
<evidence type="ECO:0000256" key="4">
    <source>
        <dbReference type="ARBA" id="ARBA00022989"/>
    </source>
</evidence>
<sequence length="155" mass="18026">MSELTAETASEIVPETRKYAGFWMRFWAYLIDLVVLFSINGILLTPLKFINDGEVVDIGYWTLTGILSAVVFYLYFLLMTKKFSQTIGKMILGIKVVRENGEPLKWSDLFFREVIGRFFYRVFQIFVLLYIVVAFSHEKQGIHDMIGNTRVVFVD</sequence>
<keyword evidence="2" id="KW-1003">Cell membrane</keyword>
<dbReference type="InterPro" id="IPR010432">
    <property type="entry name" value="RDD"/>
</dbReference>
<organism evidence="8 9">
    <name type="scientific">Virgibacillus chiguensis</name>
    <dbReference type="NCBI Taxonomy" id="411959"/>
    <lineage>
        <taxon>Bacteria</taxon>
        <taxon>Bacillati</taxon>
        <taxon>Bacillota</taxon>
        <taxon>Bacilli</taxon>
        <taxon>Bacillales</taxon>
        <taxon>Bacillaceae</taxon>
        <taxon>Virgibacillus</taxon>
    </lineage>
</organism>
<evidence type="ECO:0000256" key="1">
    <source>
        <dbReference type="ARBA" id="ARBA00004651"/>
    </source>
</evidence>
<dbReference type="GO" id="GO:0005886">
    <property type="term" value="C:plasma membrane"/>
    <property type="evidence" value="ECO:0007669"/>
    <property type="project" value="UniProtKB-SubCell"/>
</dbReference>
<dbReference type="OrthoDB" id="9793824at2"/>
<protein>
    <submittedName>
        <fullName evidence="8">Uncharacterized membrane protein YckC, RDD family</fullName>
    </submittedName>
</protein>
<feature type="domain" description="RDD" evidence="7">
    <location>
        <begin position="19"/>
        <end position="148"/>
    </location>
</feature>
<comment type="subcellular location">
    <subcellularLocation>
        <location evidence="1">Cell membrane</location>
        <topology evidence="1">Multi-pass membrane protein</topology>
    </subcellularLocation>
</comment>
<dbReference type="Pfam" id="PF06271">
    <property type="entry name" value="RDD"/>
    <property type="match status" value="1"/>
</dbReference>
<name>A0A1M5UQ65_9BACI</name>
<dbReference type="EMBL" id="FQXD01000010">
    <property type="protein sequence ID" value="SHH64803.1"/>
    <property type="molecule type" value="Genomic_DNA"/>
</dbReference>
<keyword evidence="9" id="KW-1185">Reference proteome</keyword>
<dbReference type="AlphaFoldDB" id="A0A1M5UQ65"/>
<accession>A0A1M5UQ65</accession>
<dbReference type="Proteomes" id="UP000184079">
    <property type="component" value="Unassembled WGS sequence"/>
</dbReference>
<evidence type="ECO:0000313" key="8">
    <source>
        <dbReference type="EMBL" id="SHH64803.1"/>
    </source>
</evidence>
<proteinExistence type="predicted"/>
<dbReference type="InterPro" id="IPR051791">
    <property type="entry name" value="Pra-immunoreactive"/>
</dbReference>
<evidence type="ECO:0000256" key="2">
    <source>
        <dbReference type="ARBA" id="ARBA00022475"/>
    </source>
</evidence>
<dbReference type="RefSeq" id="WP_073009678.1">
    <property type="nucleotide sequence ID" value="NZ_FQXD01000010.1"/>
</dbReference>
<keyword evidence="5 6" id="KW-0472">Membrane</keyword>
<evidence type="ECO:0000256" key="6">
    <source>
        <dbReference type="SAM" id="Phobius"/>
    </source>
</evidence>
<keyword evidence="4 6" id="KW-1133">Transmembrane helix</keyword>
<feature type="transmembrane region" description="Helical" evidence="6">
    <location>
        <begin position="26"/>
        <end position="46"/>
    </location>
</feature>
<evidence type="ECO:0000259" key="7">
    <source>
        <dbReference type="Pfam" id="PF06271"/>
    </source>
</evidence>
<feature type="transmembrane region" description="Helical" evidence="6">
    <location>
        <begin position="118"/>
        <end position="136"/>
    </location>
</feature>
<dbReference type="PANTHER" id="PTHR36115">
    <property type="entry name" value="PROLINE-RICH ANTIGEN HOMOLOG-RELATED"/>
    <property type="match status" value="1"/>
</dbReference>